<evidence type="ECO:0000313" key="9">
    <source>
        <dbReference type="EMBL" id="GAP62765.1"/>
    </source>
</evidence>
<comment type="similarity">
    <text evidence="7">Belongs to the binding-protein-dependent transport system permease family.</text>
</comment>
<evidence type="ECO:0000313" key="12">
    <source>
        <dbReference type="Proteomes" id="UP000050502"/>
    </source>
</evidence>
<dbReference type="InterPro" id="IPR035906">
    <property type="entry name" value="MetI-like_sf"/>
</dbReference>
<dbReference type="RefSeq" id="WP_082374166.1">
    <property type="nucleotide sequence ID" value="NZ_BBZA01000079.1"/>
</dbReference>
<dbReference type="Pfam" id="PF00528">
    <property type="entry name" value="BPD_transp_1"/>
    <property type="match status" value="1"/>
</dbReference>
<keyword evidence="2 7" id="KW-0813">Transport</keyword>
<gene>
    <name evidence="9" type="primary">aapM</name>
    <name evidence="9" type="ORF">ARMA_1188</name>
    <name evidence="10" type="ORF">SE16_15050</name>
</gene>
<protein>
    <submittedName>
        <fullName evidence="9">General L-amino acid transport system permease protein</fullName>
    </submittedName>
</protein>
<organism evidence="9 11">
    <name type="scientific">Ardenticatena maritima</name>
    <dbReference type="NCBI Taxonomy" id="872965"/>
    <lineage>
        <taxon>Bacteria</taxon>
        <taxon>Bacillati</taxon>
        <taxon>Chloroflexota</taxon>
        <taxon>Ardenticatenia</taxon>
        <taxon>Ardenticatenales</taxon>
        <taxon>Ardenticatenaceae</taxon>
        <taxon>Ardenticatena</taxon>
    </lineage>
</organism>
<dbReference type="STRING" id="872965.SE16_15050"/>
<evidence type="ECO:0000256" key="6">
    <source>
        <dbReference type="ARBA" id="ARBA00023136"/>
    </source>
</evidence>
<reference evidence="10 12" key="2">
    <citation type="submission" date="2015-07" db="EMBL/GenBank/DDBJ databases">
        <title>Whole genome sequence of Ardenticatena maritima DSM 23922.</title>
        <authorList>
            <person name="Hemp J."/>
            <person name="Ward L.M."/>
            <person name="Pace L.A."/>
            <person name="Fischer W.W."/>
        </authorList>
    </citation>
    <scope>NUCLEOTIDE SEQUENCE [LARGE SCALE GENOMIC DNA]</scope>
    <source>
        <strain evidence="10 12">110S</strain>
    </source>
</reference>
<dbReference type="EMBL" id="BBZA01000079">
    <property type="protein sequence ID" value="GAP62765.1"/>
    <property type="molecule type" value="Genomic_DNA"/>
</dbReference>
<keyword evidence="4 7" id="KW-0812">Transmembrane</keyword>
<proteinExistence type="inferred from homology"/>
<feature type="transmembrane region" description="Helical" evidence="7">
    <location>
        <begin position="156"/>
        <end position="173"/>
    </location>
</feature>
<name>A0A0M8K6H4_9CHLR</name>
<sequence>MTATPQTRTTPSLAMSITHWIRDNLFTPWYNALITIVLTPVLAFVVYRILAWVFFAAEWNVVKQNLRLFMVGPYPQEELWRSWVTLGIVVALGGLSWGAWRGREWTATISAILLGVLAFLFLPVTTASKINLLLMAGLFIAGQYLGAWQNIRLRKYLVWLWVLSFFVVLIILWDVRPQSSPPFFKANIPSGQVGGLTLTILLAVIGIVASFPIGVLLALGRRSSLPVVKIFSILYIEIIRGVPLVTVLWTASLLLPLFLPSDVRVDKFIRAVTGITLFSAAYLAENVRGGLQAIPKGQYEAAQALGLNYRQMMQYIILPQALRIVIPALVGQFIALFKDTTLVLIVGLLELLAIARSVISQPEFIGLQREVFVFIALIYWVFSYSMSYTSRRIEERLNVNRR</sequence>
<feature type="transmembrane region" description="Helical" evidence="7">
    <location>
        <begin position="341"/>
        <end position="359"/>
    </location>
</feature>
<reference evidence="11" key="3">
    <citation type="submission" date="2015-08" db="EMBL/GenBank/DDBJ databases">
        <title>Draft Genome Sequence of a Heterotrophic Facultative Anaerobic Bacterium Ardenticatena maritima Strain 110S.</title>
        <authorList>
            <person name="Kawaichi S."/>
            <person name="Yoshida T."/>
            <person name="Sako Y."/>
            <person name="Nakamura R."/>
        </authorList>
    </citation>
    <scope>NUCLEOTIDE SEQUENCE [LARGE SCALE GENOMIC DNA]</scope>
    <source>
        <strain evidence="11">110S</strain>
    </source>
</reference>
<feature type="transmembrane region" description="Helical" evidence="7">
    <location>
        <begin position="32"/>
        <end position="59"/>
    </location>
</feature>
<dbReference type="SUPFAM" id="SSF161098">
    <property type="entry name" value="MetI-like"/>
    <property type="match status" value="1"/>
</dbReference>
<evidence type="ECO:0000256" key="1">
    <source>
        <dbReference type="ARBA" id="ARBA00004651"/>
    </source>
</evidence>
<dbReference type="GO" id="GO:0006865">
    <property type="term" value="P:amino acid transport"/>
    <property type="evidence" value="ECO:0007669"/>
    <property type="project" value="TreeGrafter"/>
</dbReference>
<dbReference type="InParanoid" id="A0A0M8K6H4"/>
<comment type="caution">
    <text evidence="9">The sequence shown here is derived from an EMBL/GenBank/DDBJ whole genome shotgun (WGS) entry which is preliminary data.</text>
</comment>
<feature type="transmembrane region" description="Helical" evidence="7">
    <location>
        <begin position="315"/>
        <end position="335"/>
    </location>
</feature>
<feature type="transmembrane region" description="Helical" evidence="7">
    <location>
        <begin position="79"/>
        <end position="98"/>
    </location>
</feature>
<dbReference type="GO" id="GO:0043190">
    <property type="term" value="C:ATP-binding cassette (ABC) transporter complex"/>
    <property type="evidence" value="ECO:0007669"/>
    <property type="project" value="InterPro"/>
</dbReference>
<feature type="transmembrane region" description="Helical" evidence="7">
    <location>
        <begin position="193"/>
        <end position="219"/>
    </location>
</feature>
<comment type="subcellular location">
    <subcellularLocation>
        <location evidence="1 7">Cell membrane</location>
        <topology evidence="1 7">Multi-pass membrane protein</topology>
    </subcellularLocation>
</comment>
<dbReference type="InterPro" id="IPR000515">
    <property type="entry name" value="MetI-like"/>
</dbReference>
<dbReference type="NCBIfam" id="TIGR01726">
    <property type="entry name" value="HEQRo_perm_3TM"/>
    <property type="match status" value="1"/>
</dbReference>
<evidence type="ECO:0000256" key="7">
    <source>
        <dbReference type="RuleBase" id="RU363032"/>
    </source>
</evidence>
<reference evidence="9 11" key="1">
    <citation type="journal article" date="2015" name="Genome Announc.">
        <title>Draft Genome Sequence of a Heterotrophic Facultative Anaerobic Thermophilic Bacterium, Ardenticatena maritima Strain 110ST.</title>
        <authorList>
            <person name="Kawaichi S."/>
            <person name="Yoshida T."/>
            <person name="Sako Y."/>
            <person name="Nakamura R."/>
        </authorList>
    </citation>
    <scope>NUCLEOTIDE SEQUENCE [LARGE SCALE GENOMIC DNA]</scope>
    <source>
        <strain evidence="9 11">110S</strain>
    </source>
</reference>
<keyword evidence="11" id="KW-1185">Reference proteome</keyword>
<dbReference type="Proteomes" id="UP000050502">
    <property type="component" value="Unassembled WGS sequence"/>
</dbReference>
<accession>A0A0M8K6H4</accession>
<dbReference type="InterPro" id="IPR010065">
    <property type="entry name" value="AA_ABC_transptr_permease_3TM"/>
</dbReference>
<feature type="transmembrane region" description="Helical" evidence="7">
    <location>
        <begin position="130"/>
        <end position="147"/>
    </location>
</feature>
<dbReference type="PROSITE" id="PS50928">
    <property type="entry name" value="ABC_TM1"/>
    <property type="match status" value="1"/>
</dbReference>
<evidence type="ECO:0000256" key="3">
    <source>
        <dbReference type="ARBA" id="ARBA00022475"/>
    </source>
</evidence>
<dbReference type="InterPro" id="IPR043429">
    <property type="entry name" value="ArtM/GltK/GlnP/TcyL/YhdX-like"/>
</dbReference>
<dbReference type="PANTHER" id="PTHR30614">
    <property type="entry name" value="MEMBRANE COMPONENT OF AMINO ACID ABC TRANSPORTER"/>
    <property type="match status" value="1"/>
</dbReference>
<dbReference type="Gene3D" id="1.10.3720.10">
    <property type="entry name" value="MetI-like"/>
    <property type="match status" value="1"/>
</dbReference>
<dbReference type="AlphaFoldDB" id="A0A0M8K6H4"/>
<feature type="transmembrane region" description="Helical" evidence="7">
    <location>
        <begin position="105"/>
        <end position="124"/>
    </location>
</feature>
<feature type="transmembrane region" description="Helical" evidence="7">
    <location>
        <begin position="371"/>
        <end position="388"/>
    </location>
</feature>
<feature type="transmembrane region" description="Helical" evidence="7">
    <location>
        <begin position="231"/>
        <end position="255"/>
    </location>
</feature>
<evidence type="ECO:0000259" key="8">
    <source>
        <dbReference type="PROSITE" id="PS50928"/>
    </source>
</evidence>
<evidence type="ECO:0000256" key="4">
    <source>
        <dbReference type="ARBA" id="ARBA00022692"/>
    </source>
</evidence>
<evidence type="ECO:0000256" key="2">
    <source>
        <dbReference type="ARBA" id="ARBA00022448"/>
    </source>
</evidence>
<dbReference type="EMBL" id="LGKN01000010">
    <property type="protein sequence ID" value="KPL85786.1"/>
    <property type="molecule type" value="Genomic_DNA"/>
</dbReference>
<evidence type="ECO:0000256" key="5">
    <source>
        <dbReference type="ARBA" id="ARBA00022989"/>
    </source>
</evidence>
<evidence type="ECO:0000313" key="11">
    <source>
        <dbReference type="Proteomes" id="UP000037784"/>
    </source>
</evidence>
<dbReference type="GO" id="GO:0022857">
    <property type="term" value="F:transmembrane transporter activity"/>
    <property type="evidence" value="ECO:0007669"/>
    <property type="project" value="InterPro"/>
</dbReference>
<keyword evidence="3" id="KW-1003">Cell membrane</keyword>
<dbReference type="CDD" id="cd06261">
    <property type="entry name" value="TM_PBP2"/>
    <property type="match status" value="1"/>
</dbReference>
<dbReference type="PANTHER" id="PTHR30614:SF41">
    <property type="entry name" value="INNER MEMBRANE AMINO-ACID ABC TRANSPORTER PERMEASE PROTEIN YHDY"/>
    <property type="match status" value="1"/>
</dbReference>
<dbReference type="FunCoup" id="A0A0M8K6H4">
    <property type="interactions" value="42"/>
</dbReference>
<keyword evidence="6 7" id="KW-0472">Membrane</keyword>
<dbReference type="Proteomes" id="UP000037784">
    <property type="component" value="Unassembled WGS sequence"/>
</dbReference>
<feature type="domain" description="ABC transmembrane type-1" evidence="8">
    <location>
        <begin position="196"/>
        <end position="390"/>
    </location>
</feature>
<evidence type="ECO:0000313" key="10">
    <source>
        <dbReference type="EMBL" id="KPL85786.1"/>
    </source>
</evidence>
<keyword evidence="5 7" id="KW-1133">Transmembrane helix</keyword>